<reference evidence="4 5" key="1">
    <citation type="submission" date="2006-11" db="EMBL/GenBank/DDBJ databases">
        <authorList>
            <person name="Giovannoni S."/>
            <person name="Vergin K."/>
            <person name="Ferriera S."/>
            <person name="Johnson J."/>
            <person name="Kravitz S."/>
            <person name="Beeson K."/>
            <person name="Sutton G."/>
            <person name="Rogers Y.-H."/>
            <person name="Friedman R."/>
            <person name="Frazier M."/>
            <person name="Venter J.C."/>
        </authorList>
    </citation>
    <scope>NUCLEOTIDE SEQUENCE [LARGE SCALE GENOMIC DNA]</scope>
    <source>
        <strain evidence="4 5">HTCC2181</strain>
    </source>
</reference>
<dbReference type="SUPFAM" id="SSF51735">
    <property type="entry name" value="NAD(P)-binding Rossmann-fold domains"/>
    <property type="match status" value="1"/>
</dbReference>
<evidence type="ECO:0000313" key="5">
    <source>
        <dbReference type="Proteomes" id="UP000054262"/>
    </source>
</evidence>
<dbReference type="CDD" id="cd08946">
    <property type="entry name" value="SDR_e"/>
    <property type="match status" value="1"/>
</dbReference>
<sequence length="309" mass="33883">MKIQSVLVTGAHGFIGRNVARHLSRQGLKVIGIGHGKWSSVDEQKLWGISEWRSSDITVDGLRACEVVPDSIIHCAGSGSVGLSIQNPLDDFERNLNTTLNVLEYVRLYASTAKVITISSAGVYGEVEKLPMAEGDSINPISPYGVHKKIAEELCKSYVDHFGLNVTVLRLFSVYGPGLKKQLLWDACNKIMGGEYKFFGTGNELRDWIHVTDVAKLVACLLTTSSSNFNLYNGATGLGTPITDILKLLFTALDSKESAIFTGSARQGDPIGYVADVTKTSQVLAWDPKIKWHQGVLEYAEWFKHHAIN</sequence>
<dbReference type="InterPro" id="IPR001509">
    <property type="entry name" value="Epimerase_deHydtase"/>
</dbReference>
<dbReference type="EMBL" id="AAUX01000001">
    <property type="protein sequence ID" value="EAV47413.1"/>
    <property type="molecule type" value="Genomic_DNA"/>
</dbReference>
<organism evidence="4 5">
    <name type="scientific">Methylophilales bacterium HTCC2181</name>
    <dbReference type="NCBI Taxonomy" id="383631"/>
    <lineage>
        <taxon>Bacteria</taxon>
        <taxon>Pseudomonadati</taxon>
        <taxon>Pseudomonadota</taxon>
        <taxon>Betaproteobacteria</taxon>
        <taxon>Nitrosomonadales</taxon>
        <taxon>OM43 clade</taxon>
    </lineage>
</organism>
<comment type="pathway">
    <text evidence="1">Bacterial outer membrane biogenesis; LPS O-antigen biosynthesis.</text>
</comment>
<protein>
    <submittedName>
        <fullName evidence="4">Probable nucleoside-diphosphate-sugar epimerase protein</fullName>
    </submittedName>
</protein>
<feature type="domain" description="NAD-dependent epimerase/dehydratase" evidence="3">
    <location>
        <begin position="6"/>
        <end position="226"/>
    </location>
</feature>
<dbReference type="OrthoDB" id="9802815at2"/>
<evidence type="ECO:0000256" key="1">
    <source>
        <dbReference type="ARBA" id="ARBA00005125"/>
    </source>
</evidence>
<dbReference type="InterPro" id="IPR036291">
    <property type="entry name" value="NAD(P)-bd_dom_sf"/>
</dbReference>
<evidence type="ECO:0000313" key="4">
    <source>
        <dbReference type="EMBL" id="EAV47413.1"/>
    </source>
</evidence>
<comment type="similarity">
    <text evidence="2">Belongs to the NAD(P)-dependent epimerase/dehydratase family.</text>
</comment>
<dbReference type="Pfam" id="PF01370">
    <property type="entry name" value="Epimerase"/>
    <property type="match status" value="1"/>
</dbReference>
<name>A0P7A3_9PROT</name>
<dbReference type="AlphaFoldDB" id="A0P7A3"/>
<accession>A0P7A3</accession>
<evidence type="ECO:0000256" key="2">
    <source>
        <dbReference type="ARBA" id="ARBA00007637"/>
    </source>
</evidence>
<proteinExistence type="inferred from homology"/>
<dbReference type="Proteomes" id="UP000054262">
    <property type="component" value="Unassembled WGS sequence"/>
</dbReference>
<keyword evidence="5" id="KW-1185">Reference proteome</keyword>
<dbReference type="PANTHER" id="PTHR43000">
    <property type="entry name" value="DTDP-D-GLUCOSE 4,6-DEHYDRATASE-RELATED"/>
    <property type="match status" value="1"/>
</dbReference>
<dbReference type="Gene3D" id="3.40.50.720">
    <property type="entry name" value="NAD(P)-binding Rossmann-like Domain"/>
    <property type="match status" value="1"/>
</dbReference>
<gene>
    <name evidence="4" type="ORF">MB2181_05030</name>
</gene>
<evidence type="ECO:0000259" key="3">
    <source>
        <dbReference type="Pfam" id="PF01370"/>
    </source>
</evidence>
<comment type="caution">
    <text evidence="4">The sequence shown here is derived from an EMBL/GenBank/DDBJ whole genome shotgun (WGS) entry which is preliminary data.</text>
</comment>